<proteinExistence type="predicted"/>
<dbReference type="AlphaFoldDB" id="A0A0E9QZ21"/>
<reference evidence="1" key="1">
    <citation type="submission" date="2014-11" db="EMBL/GenBank/DDBJ databases">
        <authorList>
            <person name="Amaro Gonzalez C."/>
        </authorList>
    </citation>
    <scope>NUCLEOTIDE SEQUENCE</scope>
</reference>
<accession>A0A0E9QZ21</accession>
<organism evidence="1">
    <name type="scientific">Anguilla anguilla</name>
    <name type="common">European freshwater eel</name>
    <name type="synonym">Muraena anguilla</name>
    <dbReference type="NCBI Taxonomy" id="7936"/>
    <lineage>
        <taxon>Eukaryota</taxon>
        <taxon>Metazoa</taxon>
        <taxon>Chordata</taxon>
        <taxon>Craniata</taxon>
        <taxon>Vertebrata</taxon>
        <taxon>Euteleostomi</taxon>
        <taxon>Actinopterygii</taxon>
        <taxon>Neopterygii</taxon>
        <taxon>Teleostei</taxon>
        <taxon>Anguilliformes</taxon>
        <taxon>Anguillidae</taxon>
        <taxon>Anguilla</taxon>
    </lineage>
</organism>
<reference evidence="1" key="2">
    <citation type="journal article" date="2015" name="Fish Shellfish Immunol.">
        <title>Early steps in the European eel (Anguilla anguilla)-Vibrio vulnificus interaction in the gills: Role of the RtxA13 toxin.</title>
        <authorList>
            <person name="Callol A."/>
            <person name="Pajuelo D."/>
            <person name="Ebbesson L."/>
            <person name="Teles M."/>
            <person name="MacKenzie S."/>
            <person name="Amaro C."/>
        </authorList>
    </citation>
    <scope>NUCLEOTIDE SEQUENCE</scope>
</reference>
<sequence length="27" mass="3161">MTEGEKSYNQALQLHHHHVYILISVVL</sequence>
<name>A0A0E9QZ21_ANGAN</name>
<protein>
    <submittedName>
        <fullName evidence="1">Uncharacterized protein</fullName>
    </submittedName>
</protein>
<dbReference type="EMBL" id="GBXM01086376">
    <property type="protein sequence ID" value="JAH22201.1"/>
    <property type="molecule type" value="Transcribed_RNA"/>
</dbReference>
<evidence type="ECO:0000313" key="1">
    <source>
        <dbReference type="EMBL" id="JAH22201.1"/>
    </source>
</evidence>